<dbReference type="EMBL" id="JAKEKT020000025">
    <property type="protein sequence ID" value="KAL1643952.1"/>
    <property type="molecule type" value="Genomic_DNA"/>
</dbReference>
<organism evidence="2 3">
    <name type="scientific">Diplodia intermedia</name>
    <dbReference type="NCBI Taxonomy" id="856260"/>
    <lineage>
        <taxon>Eukaryota</taxon>
        <taxon>Fungi</taxon>
        <taxon>Dikarya</taxon>
        <taxon>Ascomycota</taxon>
        <taxon>Pezizomycotina</taxon>
        <taxon>Dothideomycetes</taxon>
        <taxon>Dothideomycetes incertae sedis</taxon>
        <taxon>Botryosphaeriales</taxon>
        <taxon>Botryosphaeriaceae</taxon>
        <taxon>Diplodia</taxon>
    </lineage>
</organism>
<feature type="signal peptide" evidence="1">
    <location>
        <begin position="1"/>
        <end position="19"/>
    </location>
</feature>
<dbReference type="Proteomes" id="UP001521184">
    <property type="component" value="Unassembled WGS sequence"/>
</dbReference>
<sequence length="298" mass="32169">MLLAAVSVLATLCFGAASASLTCRSESQPNPIPITGGENPTGTINGTLAILPIPLAEARRIIDEKYIIETAAYGSLLPYFPIDMYPALIQAVVDHDVRAKGLSIPDFTRISIEYPFLSIPEANTSTLFRYAPIQAISADNPIAIAGSVAYGTRVLPVNFDPPCDGYASMMPASMLTHLDAKKEFGDKVFTTTFATAGGTGAENVNPYPLSFFVNVTNQPSFVDPMKGCDRQVRLFDTVISQAPWKPVVVKGGVWASGEVYPGDLVRDRDGEGRRWHGAWGVRVDTSFIEYNLIKCGTL</sequence>
<comment type="caution">
    <text evidence="2">The sequence shown here is derived from an EMBL/GenBank/DDBJ whole genome shotgun (WGS) entry which is preliminary data.</text>
</comment>
<feature type="chain" id="PRO_5046382602" evidence="1">
    <location>
        <begin position="20"/>
        <end position="298"/>
    </location>
</feature>
<keyword evidence="3" id="KW-1185">Reference proteome</keyword>
<evidence type="ECO:0000313" key="2">
    <source>
        <dbReference type="EMBL" id="KAL1643952.1"/>
    </source>
</evidence>
<protein>
    <submittedName>
        <fullName evidence="2">Uncharacterized protein</fullName>
    </submittedName>
</protein>
<evidence type="ECO:0000313" key="3">
    <source>
        <dbReference type="Proteomes" id="UP001521184"/>
    </source>
</evidence>
<reference evidence="2 3" key="1">
    <citation type="journal article" date="2023" name="Plant Dis.">
        <title>First Report of Diplodia intermedia Causing Canker and Dieback Diseases on Apple Trees in Canada.</title>
        <authorList>
            <person name="Ellouze W."/>
            <person name="Ilyukhin E."/>
            <person name="Sulman M."/>
            <person name="Ali S."/>
        </authorList>
    </citation>
    <scope>NUCLEOTIDE SEQUENCE [LARGE SCALE GENOMIC DNA]</scope>
    <source>
        <strain evidence="2 3">M45-28</strain>
    </source>
</reference>
<keyword evidence="1" id="KW-0732">Signal</keyword>
<accession>A0ABR3TTC1</accession>
<name>A0ABR3TTC1_9PEZI</name>
<gene>
    <name evidence="2" type="ORF">SLS58_004627</name>
</gene>
<evidence type="ECO:0000256" key="1">
    <source>
        <dbReference type="SAM" id="SignalP"/>
    </source>
</evidence>
<proteinExistence type="predicted"/>